<dbReference type="EMBL" id="NGAF01000001">
    <property type="protein sequence ID" value="OXR47752.1"/>
    <property type="molecule type" value="Genomic_DNA"/>
</dbReference>
<evidence type="ECO:0000256" key="1">
    <source>
        <dbReference type="ARBA" id="ARBA00004651"/>
    </source>
</evidence>
<organism evidence="7 8">
    <name type="scientific">Nocardia cerradoensis</name>
    <dbReference type="NCBI Taxonomy" id="85688"/>
    <lineage>
        <taxon>Bacteria</taxon>
        <taxon>Bacillati</taxon>
        <taxon>Actinomycetota</taxon>
        <taxon>Actinomycetes</taxon>
        <taxon>Mycobacteriales</taxon>
        <taxon>Nocardiaceae</taxon>
        <taxon>Nocardia</taxon>
    </lineage>
</organism>
<accession>A0A231HFV0</accession>
<keyword evidence="3 6" id="KW-0812">Transmembrane</keyword>
<dbReference type="InterPro" id="IPR007208">
    <property type="entry name" value="MrpF/PhaF-like"/>
</dbReference>
<keyword evidence="5 6" id="KW-0472">Membrane</keyword>
<feature type="transmembrane region" description="Helical" evidence="6">
    <location>
        <begin position="30"/>
        <end position="49"/>
    </location>
</feature>
<keyword evidence="8" id="KW-1185">Reference proteome</keyword>
<comment type="subcellular location">
    <subcellularLocation>
        <location evidence="1">Cell membrane</location>
        <topology evidence="1">Multi-pass membrane protein</topology>
    </subcellularLocation>
</comment>
<evidence type="ECO:0000256" key="5">
    <source>
        <dbReference type="ARBA" id="ARBA00023136"/>
    </source>
</evidence>
<dbReference type="Pfam" id="PF04066">
    <property type="entry name" value="MrpF_PhaF"/>
    <property type="match status" value="1"/>
</dbReference>
<dbReference type="RefSeq" id="WP_094024411.1">
    <property type="nucleotide sequence ID" value="NZ_NGAF01000001.1"/>
</dbReference>
<name>A0A231HFV0_9NOCA</name>
<comment type="caution">
    <text evidence="7">The sequence shown here is derived from an EMBL/GenBank/DDBJ whole genome shotgun (WGS) entry which is preliminary data.</text>
</comment>
<evidence type="ECO:0000256" key="6">
    <source>
        <dbReference type="SAM" id="Phobius"/>
    </source>
</evidence>
<dbReference type="Proteomes" id="UP000215506">
    <property type="component" value="Unassembled WGS sequence"/>
</dbReference>
<reference evidence="7 8" key="1">
    <citation type="submission" date="2017-07" db="EMBL/GenBank/DDBJ databases">
        <title>First draft Genome Sequence of Nocardia cerradoensis isolated from human infection.</title>
        <authorList>
            <person name="Carrasco G."/>
        </authorList>
    </citation>
    <scope>NUCLEOTIDE SEQUENCE [LARGE SCALE GENOMIC DNA]</scope>
    <source>
        <strain evidence="7 8">CNM20130759</strain>
    </source>
</reference>
<keyword evidence="2" id="KW-1003">Cell membrane</keyword>
<keyword evidence="4 6" id="KW-1133">Transmembrane helix</keyword>
<feature type="transmembrane region" description="Helical" evidence="6">
    <location>
        <begin position="56"/>
        <end position="78"/>
    </location>
</feature>
<evidence type="ECO:0000313" key="8">
    <source>
        <dbReference type="Proteomes" id="UP000215506"/>
    </source>
</evidence>
<proteinExistence type="predicted"/>
<evidence type="ECO:0000256" key="4">
    <source>
        <dbReference type="ARBA" id="ARBA00022989"/>
    </source>
</evidence>
<evidence type="ECO:0008006" key="9">
    <source>
        <dbReference type="Google" id="ProtNLM"/>
    </source>
</evidence>
<evidence type="ECO:0000256" key="2">
    <source>
        <dbReference type="ARBA" id="ARBA00022475"/>
    </source>
</evidence>
<dbReference type="GO" id="GO:0005886">
    <property type="term" value="C:plasma membrane"/>
    <property type="evidence" value="ECO:0007669"/>
    <property type="project" value="UniProtKB-SubCell"/>
</dbReference>
<dbReference type="AlphaFoldDB" id="A0A231HFV0"/>
<evidence type="ECO:0000313" key="7">
    <source>
        <dbReference type="EMBL" id="OXR47752.1"/>
    </source>
</evidence>
<evidence type="ECO:0000256" key="3">
    <source>
        <dbReference type="ARBA" id="ARBA00022692"/>
    </source>
</evidence>
<gene>
    <name evidence="7" type="ORF">B7C42_00877</name>
</gene>
<sequence>MWTVASIALLAGALPPGIWLSARGIAAHRLVGMQMVATVTVLVLITISLAAHRPDYLIVATVLALLAFAGTLVFTRLIGAGDD</sequence>
<dbReference type="GO" id="GO:0015075">
    <property type="term" value="F:monoatomic ion transmembrane transporter activity"/>
    <property type="evidence" value="ECO:0007669"/>
    <property type="project" value="InterPro"/>
</dbReference>
<protein>
    <recommendedName>
        <fullName evidence="9">Na(+)/H(+) antiporter subunit F</fullName>
    </recommendedName>
</protein>